<dbReference type="GO" id="GO:0051260">
    <property type="term" value="P:protein homooligomerization"/>
    <property type="evidence" value="ECO:0007669"/>
    <property type="project" value="InterPro"/>
</dbReference>
<proteinExistence type="predicted"/>
<comment type="caution">
    <text evidence="1">The sequence shown here is derived from an EMBL/GenBank/DDBJ whole genome shotgun (WGS) entry which is preliminary data.</text>
</comment>
<reference evidence="1" key="1">
    <citation type="submission" date="2022-03" db="EMBL/GenBank/DDBJ databases">
        <authorList>
            <person name="Martin C."/>
        </authorList>
    </citation>
    <scope>NUCLEOTIDE SEQUENCE</scope>
</reference>
<dbReference type="OrthoDB" id="10678349at2759"/>
<accession>A0A8J1TWW8</accession>
<protein>
    <submittedName>
        <fullName evidence="1">Uncharacterized protein</fullName>
    </submittedName>
</protein>
<dbReference type="InterPro" id="IPR003131">
    <property type="entry name" value="T1-type_BTB"/>
</dbReference>
<gene>
    <name evidence="1" type="ORF">OFUS_LOCUS21638</name>
</gene>
<dbReference type="EMBL" id="CAIIXF020000010">
    <property type="protein sequence ID" value="CAH1797336.1"/>
    <property type="molecule type" value="Genomic_DNA"/>
</dbReference>
<dbReference type="Proteomes" id="UP000749559">
    <property type="component" value="Unassembled WGS sequence"/>
</dbReference>
<organism evidence="1 2">
    <name type="scientific">Owenia fusiformis</name>
    <name type="common">Polychaete worm</name>
    <dbReference type="NCBI Taxonomy" id="6347"/>
    <lineage>
        <taxon>Eukaryota</taxon>
        <taxon>Metazoa</taxon>
        <taxon>Spiralia</taxon>
        <taxon>Lophotrochozoa</taxon>
        <taxon>Annelida</taxon>
        <taxon>Polychaeta</taxon>
        <taxon>Sedentaria</taxon>
        <taxon>Canalipalpata</taxon>
        <taxon>Sabellida</taxon>
        <taxon>Oweniida</taxon>
        <taxon>Oweniidae</taxon>
        <taxon>Owenia</taxon>
    </lineage>
</organism>
<dbReference type="SUPFAM" id="SSF54695">
    <property type="entry name" value="POZ domain"/>
    <property type="match status" value="1"/>
</dbReference>
<dbReference type="Gene3D" id="3.30.710.10">
    <property type="entry name" value="Potassium Channel Kv1.1, Chain A"/>
    <property type="match status" value="1"/>
</dbReference>
<dbReference type="AlphaFoldDB" id="A0A8J1TWW8"/>
<name>A0A8J1TWW8_OWEFU</name>
<evidence type="ECO:0000313" key="1">
    <source>
        <dbReference type="EMBL" id="CAH1797336.1"/>
    </source>
</evidence>
<dbReference type="InterPro" id="IPR011333">
    <property type="entry name" value="SKP1/BTB/POZ_sf"/>
</dbReference>
<sequence length="291" mass="33372">MAPIKQPKRDSNLWHISSKEQGEDINLQISVLCKATFCLLVIRISGNISGKMGETVKLNVGGTVMETSTENLEKLGLSALLSQKASNDGAIFIDQDSNMFKVLLTWARVGVLEVPEGVMTVKQLVAMAKSLKVNEDVMHAINDHANHINSKQYIKEIENRLDYDMKDDIKDPHVDLAHHNIIEIEHKFLRRDCKDTRFWNMVNISCIRHFSHIRDTPDIMTHFKGCKNKIFVYKYEMKNMSVECKICRREFPIEPNLGWCHKCQKCVSCQNNTLCVSPESFNRIDEPYSLS</sequence>
<evidence type="ECO:0000313" key="2">
    <source>
        <dbReference type="Proteomes" id="UP000749559"/>
    </source>
</evidence>
<keyword evidence="2" id="KW-1185">Reference proteome</keyword>
<dbReference type="Pfam" id="PF02214">
    <property type="entry name" value="BTB_2"/>
    <property type="match status" value="1"/>
</dbReference>